<dbReference type="Gene3D" id="3.40.225.10">
    <property type="entry name" value="Class II aldolase/adducin N-terminal domain"/>
    <property type="match status" value="1"/>
</dbReference>
<dbReference type="GO" id="GO:0005856">
    <property type="term" value="C:cytoskeleton"/>
    <property type="evidence" value="ECO:0007669"/>
    <property type="project" value="TreeGrafter"/>
</dbReference>
<name>E4YC25_OIKDI</name>
<evidence type="ECO:0000256" key="1">
    <source>
        <dbReference type="ARBA" id="ARBA00006274"/>
    </source>
</evidence>
<gene>
    <name evidence="3" type="ORF">GSOID_T00020986001</name>
</gene>
<dbReference type="AlphaFoldDB" id="E4YC25"/>
<dbReference type="InterPro" id="IPR051017">
    <property type="entry name" value="Aldolase-II_Adducin_sf"/>
</dbReference>
<proteinExistence type="inferred from homology"/>
<sequence>MRFEQKKKEIAAAHRALAAYGLNEGVNNHISCRVEDGASKSDIILMAPFGIQWDDLLPEDILEVTLDGKMLSGNAWIDLDFITRERSLLSKPAARCCVLFALSSVQGPREHQRNRAHALDQNSCRFLLNTLYEKTYDGIATSQSEEAQRISNLLFQAPNREVLVLANHGILTFGKTLAVAFDHAYYFERAVEVQFLAFKAGPVKLIDKDTAVKTAKQLEQNKIPFAMVHLESFDENLMRLWALWCAQGTTKSRDNIVLRAHSSGVRLF</sequence>
<dbReference type="SUPFAM" id="SSF53639">
    <property type="entry name" value="AraD/HMP-PK domain-like"/>
    <property type="match status" value="1"/>
</dbReference>
<dbReference type="InterPro" id="IPR036409">
    <property type="entry name" value="Aldolase_II/adducin_N_sf"/>
</dbReference>
<dbReference type="SMART" id="SM01007">
    <property type="entry name" value="Aldolase_II"/>
    <property type="match status" value="1"/>
</dbReference>
<feature type="domain" description="Class II aldolase/adducin N-terminal" evidence="2">
    <location>
        <begin position="8"/>
        <end position="195"/>
    </location>
</feature>
<dbReference type="Pfam" id="PF00596">
    <property type="entry name" value="Aldolase_II"/>
    <property type="match status" value="1"/>
</dbReference>
<accession>E4YC25</accession>
<reference evidence="3" key="1">
    <citation type="journal article" date="2010" name="Science">
        <title>Plasticity of animal genome architecture unmasked by rapid evolution of a pelagic tunicate.</title>
        <authorList>
            <person name="Denoeud F."/>
            <person name="Henriet S."/>
            <person name="Mungpakdee S."/>
            <person name="Aury J.M."/>
            <person name="Da Silva C."/>
            <person name="Brinkmann H."/>
            <person name="Mikhaleva J."/>
            <person name="Olsen L.C."/>
            <person name="Jubin C."/>
            <person name="Canestro C."/>
            <person name="Bouquet J.M."/>
            <person name="Danks G."/>
            <person name="Poulain J."/>
            <person name="Campsteijn C."/>
            <person name="Adamski M."/>
            <person name="Cross I."/>
            <person name="Yadetie F."/>
            <person name="Muffato M."/>
            <person name="Louis A."/>
            <person name="Butcher S."/>
            <person name="Tsagkogeorga G."/>
            <person name="Konrad A."/>
            <person name="Singh S."/>
            <person name="Jensen M.F."/>
            <person name="Cong E.H."/>
            <person name="Eikeseth-Otteraa H."/>
            <person name="Noel B."/>
            <person name="Anthouard V."/>
            <person name="Porcel B.M."/>
            <person name="Kachouri-Lafond R."/>
            <person name="Nishino A."/>
            <person name="Ugolini M."/>
            <person name="Chourrout P."/>
            <person name="Nishida H."/>
            <person name="Aasland R."/>
            <person name="Huzurbazar S."/>
            <person name="Westhof E."/>
            <person name="Delsuc F."/>
            <person name="Lehrach H."/>
            <person name="Reinhardt R."/>
            <person name="Weissenbach J."/>
            <person name="Roy S.W."/>
            <person name="Artiguenave F."/>
            <person name="Postlethwait J.H."/>
            <person name="Manak J.R."/>
            <person name="Thompson E.M."/>
            <person name="Jaillon O."/>
            <person name="Du Pasquier L."/>
            <person name="Boudinot P."/>
            <person name="Liberles D.A."/>
            <person name="Volff J.N."/>
            <person name="Philippe H."/>
            <person name="Lenhard B."/>
            <person name="Roest Crollius H."/>
            <person name="Wincker P."/>
            <person name="Chourrout D."/>
        </authorList>
    </citation>
    <scope>NUCLEOTIDE SEQUENCE [LARGE SCALE GENOMIC DNA]</scope>
</reference>
<protein>
    <recommendedName>
        <fullName evidence="2">Class II aldolase/adducin N-terminal domain-containing protein</fullName>
    </recommendedName>
</protein>
<evidence type="ECO:0000259" key="2">
    <source>
        <dbReference type="SMART" id="SM01007"/>
    </source>
</evidence>
<comment type="similarity">
    <text evidence="1">Belongs to the aldolase class II family. Adducin subfamily.</text>
</comment>
<dbReference type="PANTHER" id="PTHR10672">
    <property type="entry name" value="ADDUCIN"/>
    <property type="match status" value="1"/>
</dbReference>
<dbReference type="PANTHER" id="PTHR10672:SF3">
    <property type="entry name" value="PROTEIN HU-LI TAI SHAO"/>
    <property type="match status" value="1"/>
</dbReference>
<dbReference type="EMBL" id="FN654395">
    <property type="protein sequence ID" value="CBY33092.1"/>
    <property type="molecule type" value="Genomic_DNA"/>
</dbReference>
<organism evidence="3">
    <name type="scientific">Oikopleura dioica</name>
    <name type="common">Tunicate</name>
    <dbReference type="NCBI Taxonomy" id="34765"/>
    <lineage>
        <taxon>Eukaryota</taxon>
        <taxon>Metazoa</taxon>
        <taxon>Chordata</taxon>
        <taxon>Tunicata</taxon>
        <taxon>Appendicularia</taxon>
        <taxon>Copelata</taxon>
        <taxon>Oikopleuridae</taxon>
        <taxon>Oikopleura</taxon>
    </lineage>
</organism>
<dbReference type="GO" id="GO:0051015">
    <property type="term" value="F:actin filament binding"/>
    <property type="evidence" value="ECO:0007669"/>
    <property type="project" value="TreeGrafter"/>
</dbReference>
<dbReference type="InterPro" id="IPR001303">
    <property type="entry name" value="Aldolase_II/adducin_N"/>
</dbReference>
<evidence type="ECO:0000313" key="3">
    <source>
        <dbReference type="EMBL" id="CBY33092.1"/>
    </source>
</evidence>
<dbReference type="Proteomes" id="UP000011014">
    <property type="component" value="Unassembled WGS sequence"/>
</dbReference>
<dbReference type="GO" id="GO:0005886">
    <property type="term" value="C:plasma membrane"/>
    <property type="evidence" value="ECO:0007669"/>
    <property type="project" value="UniProtKB-SubCell"/>
</dbReference>